<evidence type="ECO:0000313" key="2">
    <source>
        <dbReference type="Proteomes" id="UP000635885"/>
    </source>
</evidence>
<dbReference type="EMBL" id="BMFD01000007">
    <property type="protein sequence ID" value="GGC42948.1"/>
    <property type="molecule type" value="Genomic_DNA"/>
</dbReference>
<organism evidence="1 2">
    <name type="scientific">Belliella aquatica</name>
    <dbReference type="NCBI Taxonomy" id="1323734"/>
    <lineage>
        <taxon>Bacteria</taxon>
        <taxon>Pseudomonadati</taxon>
        <taxon>Bacteroidota</taxon>
        <taxon>Cytophagia</taxon>
        <taxon>Cytophagales</taxon>
        <taxon>Cyclobacteriaceae</taxon>
        <taxon>Belliella</taxon>
    </lineage>
</organism>
<dbReference type="Proteomes" id="UP000635885">
    <property type="component" value="Unassembled WGS sequence"/>
</dbReference>
<reference evidence="2" key="1">
    <citation type="journal article" date="2019" name="Int. J. Syst. Evol. Microbiol.">
        <title>The Global Catalogue of Microorganisms (GCM) 10K type strain sequencing project: providing services to taxonomists for standard genome sequencing and annotation.</title>
        <authorList>
            <consortium name="The Broad Institute Genomics Platform"/>
            <consortium name="The Broad Institute Genome Sequencing Center for Infectious Disease"/>
            <person name="Wu L."/>
            <person name="Ma J."/>
        </authorList>
    </citation>
    <scope>NUCLEOTIDE SEQUENCE [LARGE SCALE GENOMIC DNA]</scope>
    <source>
        <strain evidence="2">CGMCC 1.12479</strain>
    </source>
</reference>
<name>A0ABQ1MRH6_9BACT</name>
<keyword evidence="2" id="KW-1185">Reference proteome</keyword>
<proteinExistence type="predicted"/>
<gene>
    <name evidence="1" type="ORF">GCM10010993_21870</name>
</gene>
<sequence>MLKRIIILLHFIFISFFSFGQVSFKIVSQEDSIPIPNVLLIQKSEGKGVASDSKGIIELPETAISSNSDFILSAIGFEDLDINSKDIYEGKVFYLNPRVFELDSYTISSDKLVPVYLGDTISSIEKPISLRSSNPEKVSNLRFASYLNFKDNKDRIISNVWVYFGEFAGSELRIRFRWFVSNEIRKPKDGKIYSSDDFFDVGESNAVYKIDKINAWSRFDLLQDEIVIPKGYKGCYFVIDAIPNEYGKITSIKIPFQNTKGNRISPAFYFGSGKGIGTYETYGCFAMMVEYLR</sequence>
<accession>A0ABQ1MRH6</accession>
<dbReference type="RefSeq" id="WP_188442774.1">
    <property type="nucleotide sequence ID" value="NZ_BMFD01000007.1"/>
</dbReference>
<comment type="caution">
    <text evidence="1">The sequence shown here is derived from an EMBL/GenBank/DDBJ whole genome shotgun (WGS) entry which is preliminary data.</text>
</comment>
<protein>
    <recommendedName>
        <fullName evidence="3">Carboxypeptidase-like regulatory domain-containing protein</fullName>
    </recommendedName>
</protein>
<evidence type="ECO:0008006" key="3">
    <source>
        <dbReference type="Google" id="ProtNLM"/>
    </source>
</evidence>
<evidence type="ECO:0000313" key="1">
    <source>
        <dbReference type="EMBL" id="GGC42948.1"/>
    </source>
</evidence>